<evidence type="ECO:0000256" key="1">
    <source>
        <dbReference type="SAM" id="MobiDB-lite"/>
    </source>
</evidence>
<organism evidence="2 3">
    <name type="scientific">Fonticella tunisiensis</name>
    <dbReference type="NCBI Taxonomy" id="1096341"/>
    <lineage>
        <taxon>Bacteria</taxon>
        <taxon>Bacillati</taxon>
        <taxon>Bacillota</taxon>
        <taxon>Clostridia</taxon>
        <taxon>Eubacteriales</taxon>
        <taxon>Clostridiaceae</taxon>
        <taxon>Fonticella</taxon>
    </lineage>
</organism>
<evidence type="ECO:0000313" key="3">
    <source>
        <dbReference type="Proteomes" id="UP000295325"/>
    </source>
</evidence>
<dbReference type="Proteomes" id="UP000295325">
    <property type="component" value="Unassembled WGS sequence"/>
</dbReference>
<accession>A0A4V3ETA7</accession>
<reference evidence="2 3" key="1">
    <citation type="submission" date="2019-03" db="EMBL/GenBank/DDBJ databases">
        <title>Genomic Encyclopedia of Type Strains, Phase IV (KMG-IV): sequencing the most valuable type-strain genomes for metagenomic binning, comparative biology and taxonomic classification.</title>
        <authorList>
            <person name="Goeker M."/>
        </authorList>
    </citation>
    <scope>NUCLEOTIDE SEQUENCE [LARGE SCALE GENOMIC DNA]</scope>
    <source>
        <strain evidence="2 3">DSM 24455</strain>
    </source>
</reference>
<feature type="compositionally biased region" description="Pro residues" evidence="1">
    <location>
        <begin position="153"/>
        <end position="165"/>
    </location>
</feature>
<evidence type="ECO:0000313" key="2">
    <source>
        <dbReference type="EMBL" id="TDT58438.1"/>
    </source>
</evidence>
<keyword evidence="3" id="KW-1185">Reference proteome</keyword>
<dbReference type="RefSeq" id="WP_133628237.1">
    <property type="nucleotide sequence ID" value="NZ_SOAZ01000011.1"/>
</dbReference>
<feature type="region of interest" description="Disordered" evidence="1">
    <location>
        <begin position="144"/>
        <end position="165"/>
    </location>
</feature>
<sequence>MQNNQTPAIPGFDLNAMGKLLGGMNLSSLASALNGININQLIPLIPMVTKMFGNASSGPAANPGYQSSNPGIFPQPYGQVQNPGVPSPFLPIPEPYLQDPRFVVLNTMKPLLPPDKIRIVDSIMGILAVILTINSVLPHKPAPVVAPQASSTPAPPVITPSPPTA</sequence>
<gene>
    <name evidence="2" type="ORF">EDD71_11186</name>
</gene>
<name>A0A4V3ETA7_9CLOT</name>
<comment type="caution">
    <text evidence="2">The sequence shown here is derived from an EMBL/GenBank/DDBJ whole genome shotgun (WGS) entry which is preliminary data.</text>
</comment>
<protein>
    <submittedName>
        <fullName evidence="2">Uncharacterized protein</fullName>
    </submittedName>
</protein>
<dbReference type="AlphaFoldDB" id="A0A4V3ETA7"/>
<proteinExistence type="predicted"/>
<dbReference type="EMBL" id="SOAZ01000011">
    <property type="protein sequence ID" value="TDT58438.1"/>
    <property type="molecule type" value="Genomic_DNA"/>
</dbReference>